<evidence type="ECO:0000313" key="2">
    <source>
        <dbReference type="EMBL" id="CAG8465404.1"/>
    </source>
</evidence>
<dbReference type="EMBL" id="CAJVPV010000608">
    <property type="protein sequence ID" value="CAG8465404.1"/>
    <property type="molecule type" value="Genomic_DNA"/>
</dbReference>
<sequence>MQSELEAEKIQKRAPRLEQITEENTGLKIELRTCIRNRQHSSTQSESSTESETSTASLPQYIVGNDSAEILDFIKAIHKEWIGNENLWTRKLKKVLRLESK</sequence>
<dbReference type="Proteomes" id="UP000789342">
    <property type="component" value="Unassembled WGS sequence"/>
</dbReference>
<organism evidence="2 3">
    <name type="scientific">Acaulospora morrowiae</name>
    <dbReference type="NCBI Taxonomy" id="94023"/>
    <lineage>
        <taxon>Eukaryota</taxon>
        <taxon>Fungi</taxon>
        <taxon>Fungi incertae sedis</taxon>
        <taxon>Mucoromycota</taxon>
        <taxon>Glomeromycotina</taxon>
        <taxon>Glomeromycetes</taxon>
        <taxon>Diversisporales</taxon>
        <taxon>Acaulosporaceae</taxon>
        <taxon>Acaulospora</taxon>
    </lineage>
</organism>
<feature type="region of interest" description="Disordered" evidence="1">
    <location>
        <begin position="38"/>
        <end position="59"/>
    </location>
</feature>
<reference evidence="2" key="1">
    <citation type="submission" date="2021-06" db="EMBL/GenBank/DDBJ databases">
        <authorList>
            <person name="Kallberg Y."/>
            <person name="Tangrot J."/>
            <person name="Rosling A."/>
        </authorList>
    </citation>
    <scope>NUCLEOTIDE SEQUENCE</scope>
    <source>
        <strain evidence="2">CL551</strain>
    </source>
</reference>
<keyword evidence="3" id="KW-1185">Reference proteome</keyword>
<accession>A0A9N8VY64</accession>
<evidence type="ECO:0000313" key="3">
    <source>
        <dbReference type="Proteomes" id="UP000789342"/>
    </source>
</evidence>
<evidence type="ECO:0000256" key="1">
    <source>
        <dbReference type="SAM" id="MobiDB-lite"/>
    </source>
</evidence>
<feature type="compositionally biased region" description="Low complexity" evidence="1">
    <location>
        <begin position="41"/>
        <end position="57"/>
    </location>
</feature>
<comment type="caution">
    <text evidence="2">The sequence shown here is derived from an EMBL/GenBank/DDBJ whole genome shotgun (WGS) entry which is preliminary data.</text>
</comment>
<dbReference type="AlphaFoldDB" id="A0A9N8VY64"/>
<proteinExistence type="predicted"/>
<name>A0A9N8VY64_9GLOM</name>
<protein>
    <submittedName>
        <fullName evidence="2">3454_t:CDS:1</fullName>
    </submittedName>
</protein>
<gene>
    <name evidence="2" type="ORF">AMORRO_LOCUS1604</name>
</gene>